<dbReference type="OrthoDB" id="9812433at2"/>
<keyword evidence="3" id="KW-1185">Reference proteome</keyword>
<feature type="transmembrane region" description="Helical" evidence="1">
    <location>
        <begin position="91"/>
        <end position="108"/>
    </location>
</feature>
<name>W4NAC4_9BIFI</name>
<sequence length="398" mass="45254">MSNELELGNKGDWWENRNKNAVLALIFVVMLAAKLLTMMLPAKYFYDNNRIVGMVNEDMSMEAWGGSYVVAANFFRAINIFGFTSISQWSWFLGMLLTLVVFFMVLRLPELDMVQTIFLLACVGLLNIYVFNIGKDAIQFLFFMAVYLVLLMPIKSSAVKIACAAIILYFESKVFRSYYVLIAALVLAIYCILAVFRRNHRLPPAVKIVITTVTMYLLVCVMMVVASVAMHSEYEQIMGIRDYSLSSREGDVDSVTIIKNWVGGDNSTNLPLFLLNYLINAVRMMIPFELAIKGVQYLPFFCFQVAVTVYLAHLFGKLDEIEDETQFLAISIFLGYVLASALFEPDFGSWVRHEAATFPVLHLLVFSRNQQLAQWKRDVDRIKGRIGRHANVVGKMEA</sequence>
<gene>
    <name evidence="2" type="ORF">BMOU_0714</name>
</gene>
<evidence type="ECO:0000313" key="2">
    <source>
        <dbReference type="EMBL" id="ETY71974.1"/>
    </source>
</evidence>
<feature type="transmembrane region" description="Helical" evidence="1">
    <location>
        <begin position="66"/>
        <end position="84"/>
    </location>
</feature>
<dbReference type="GeneID" id="97503210"/>
<feature type="transmembrane region" description="Helical" evidence="1">
    <location>
        <begin position="208"/>
        <end position="229"/>
    </location>
</feature>
<organism evidence="2 3">
    <name type="scientific">Bifidobacterium moukalabense DSM 27321</name>
    <dbReference type="NCBI Taxonomy" id="1435051"/>
    <lineage>
        <taxon>Bacteria</taxon>
        <taxon>Bacillati</taxon>
        <taxon>Actinomycetota</taxon>
        <taxon>Actinomycetes</taxon>
        <taxon>Bifidobacteriales</taxon>
        <taxon>Bifidobacteriaceae</taxon>
        <taxon>Bifidobacterium</taxon>
    </lineage>
</organism>
<feature type="transmembrane region" description="Helical" evidence="1">
    <location>
        <begin position="270"/>
        <end position="290"/>
    </location>
</feature>
<feature type="transmembrane region" description="Helical" evidence="1">
    <location>
        <begin position="327"/>
        <end position="343"/>
    </location>
</feature>
<dbReference type="eggNOG" id="ENOG5032UN0">
    <property type="taxonomic scope" value="Bacteria"/>
</dbReference>
<feature type="transmembrane region" description="Helical" evidence="1">
    <location>
        <begin position="176"/>
        <end position="196"/>
    </location>
</feature>
<dbReference type="Proteomes" id="UP000019155">
    <property type="component" value="Unassembled WGS sequence"/>
</dbReference>
<feature type="transmembrane region" description="Helical" evidence="1">
    <location>
        <begin position="140"/>
        <end position="170"/>
    </location>
</feature>
<dbReference type="RefSeq" id="WP_034874925.1">
    <property type="nucleotide sequence ID" value="NZ_AZMV01000002.1"/>
</dbReference>
<comment type="caution">
    <text evidence="2">The sequence shown here is derived from an EMBL/GenBank/DDBJ whole genome shotgun (WGS) entry which is preliminary data.</text>
</comment>
<accession>W4NAC4</accession>
<dbReference type="PATRIC" id="fig|1435051.3.peg.709"/>
<keyword evidence="1" id="KW-0472">Membrane</keyword>
<dbReference type="STRING" id="1435051.BMOU_0714"/>
<keyword evidence="1" id="KW-1133">Transmembrane helix</keyword>
<dbReference type="AlphaFoldDB" id="W4NAC4"/>
<proteinExistence type="predicted"/>
<protein>
    <submittedName>
        <fullName evidence="2">Membrane protein</fullName>
    </submittedName>
</protein>
<reference evidence="2 3" key="1">
    <citation type="journal article" date="2014" name="Genome Announc.">
        <title>The Genome Sequence of Bifidobacterium moukalabense DSM 27321 Highlights the Close Phylogenetic Relatedness with the Bifidobacterium dentium Taxon.</title>
        <authorList>
            <person name="Lugli G.A."/>
            <person name="Duranti S."/>
            <person name="Milani C."/>
            <person name="Turroni F."/>
            <person name="Viappiani A."/>
            <person name="Mangifesta M."/>
            <person name="van Sinderen D."/>
            <person name="Ventura M."/>
        </authorList>
    </citation>
    <scope>NUCLEOTIDE SEQUENCE [LARGE SCALE GENOMIC DNA]</scope>
    <source>
        <strain evidence="2 3">DSM 27321</strain>
    </source>
</reference>
<feature type="transmembrane region" description="Helical" evidence="1">
    <location>
        <begin position="21"/>
        <end position="46"/>
    </location>
</feature>
<evidence type="ECO:0000313" key="3">
    <source>
        <dbReference type="Proteomes" id="UP000019155"/>
    </source>
</evidence>
<dbReference type="EMBL" id="AZMV01000002">
    <property type="protein sequence ID" value="ETY71974.1"/>
    <property type="molecule type" value="Genomic_DNA"/>
</dbReference>
<evidence type="ECO:0000256" key="1">
    <source>
        <dbReference type="SAM" id="Phobius"/>
    </source>
</evidence>
<keyword evidence="1" id="KW-0812">Transmembrane</keyword>
<feature type="transmembrane region" description="Helical" evidence="1">
    <location>
        <begin position="297"/>
        <end position="315"/>
    </location>
</feature>
<feature type="transmembrane region" description="Helical" evidence="1">
    <location>
        <begin position="114"/>
        <end position="133"/>
    </location>
</feature>